<reference evidence="8 9" key="1">
    <citation type="submission" date="2013-07" db="EMBL/GenBank/DDBJ databases">
        <title>The Genome Sequence of Kwoniella mangroviensis CBS10435.</title>
        <authorList>
            <consortium name="The Broad Institute Genome Sequencing Platform"/>
            <person name="Cuomo C."/>
            <person name="Litvintseva A."/>
            <person name="Chen Y."/>
            <person name="Heitman J."/>
            <person name="Sun S."/>
            <person name="Springer D."/>
            <person name="Dromer F."/>
            <person name="Young S.K."/>
            <person name="Zeng Q."/>
            <person name="Gargeya S."/>
            <person name="Fitzgerald M."/>
            <person name="Abouelleil A."/>
            <person name="Alvarado L."/>
            <person name="Berlin A.M."/>
            <person name="Chapman S.B."/>
            <person name="Dewar J."/>
            <person name="Goldberg J."/>
            <person name="Griggs A."/>
            <person name="Gujja S."/>
            <person name="Hansen M."/>
            <person name="Howarth C."/>
            <person name="Imamovic A."/>
            <person name="Larimer J."/>
            <person name="McCowan C."/>
            <person name="Murphy C."/>
            <person name="Pearson M."/>
            <person name="Priest M."/>
            <person name="Roberts A."/>
            <person name="Saif S."/>
            <person name="Shea T."/>
            <person name="Sykes S."/>
            <person name="Wortman J."/>
            <person name="Nusbaum C."/>
            <person name="Birren B."/>
        </authorList>
    </citation>
    <scope>NUCLEOTIDE SEQUENCE [LARGE SCALE GENOMIC DNA]</scope>
    <source>
        <strain evidence="8 9">CBS 10435</strain>
    </source>
</reference>
<evidence type="ECO:0000256" key="1">
    <source>
        <dbReference type="ARBA" id="ARBA00001961"/>
    </source>
</evidence>
<organism evidence="8 9">
    <name type="scientific">Kwoniella mangroviensis CBS 10435</name>
    <dbReference type="NCBI Taxonomy" id="1331196"/>
    <lineage>
        <taxon>Eukaryota</taxon>
        <taxon>Fungi</taxon>
        <taxon>Dikarya</taxon>
        <taxon>Basidiomycota</taxon>
        <taxon>Agaricomycotina</taxon>
        <taxon>Tremellomycetes</taxon>
        <taxon>Tremellales</taxon>
        <taxon>Cryptococcaceae</taxon>
        <taxon>Kwoniella</taxon>
    </lineage>
</organism>
<evidence type="ECO:0000256" key="6">
    <source>
        <dbReference type="SAM" id="MobiDB-lite"/>
    </source>
</evidence>
<dbReference type="SUPFAM" id="SSF51197">
    <property type="entry name" value="Clavaminate synthase-like"/>
    <property type="match status" value="1"/>
</dbReference>
<protein>
    <recommendedName>
        <fullName evidence="7">Fe2OG dioxygenase domain-containing protein</fullName>
    </recommendedName>
</protein>
<accession>A0A1B9J2T1</accession>
<keyword evidence="3" id="KW-0223">Dioxygenase</keyword>
<dbReference type="EMBL" id="KI669459">
    <property type="protein sequence ID" value="OCF62096.1"/>
    <property type="molecule type" value="Genomic_DNA"/>
</dbReference>
<feature type="compositionally biased region" description="Basic and acidic residues" evidence="6">
    <location>
        <begin position="169"/>
        <end position="182"/>
    </location>
</feature>
<dbReference type="InterPro" id="IPR005123">
    <property type="entry name" value="Oxoglu/Fe-dep_dioxygenase_dom"/>
</dbReference>
<dbReference type="GO" id="GO:0005506">
    <property type="term" value="F:iron ion binding"/>
    <property type="evidence" value="ECO:0007669"/>
    <property type="project" value="InterPro"/>
</dbReference>
<gene>
    <name evidence="8" type="ORF">L486_01762</name>
</gene>
<dbReference type="GO" id="GO:0004656">
    <property type="term" value="F:procollagen-proline 4-dioxygenase activity"/>
    <property type="evidence" value="ECO:0007669"/>
    <property type="project" value="TreeGrafter"/>
</dbReference>
<feature type="domain" description="Fe2OG dioxygenase" evidence="7">
    <location>
        <begin position="98"/>
        <end position="225"/>
    </location>
</feature>
<feature type="region of interest" description="Disordered" evidence="6">
    <location>
        <begin position="152"/>
        <end position="182"/>
    </location>
</feature>
<keyword evidence="9" id="KW-1185">Reference proteome</keyword>
<dbReference type="PROSITE" id="PS51471">
    <property type="entry name" value="FE2OG_OXY"/>
    <property type="match status" value="1"/>
</dbReference>
<evidence type="ECO:0000256" key="4">
    <source>
        <dbReference type="ARBA" id="ARBA00023002"/>
    </source>
</evidence>
<dbReference type="SMART" id="SM00702">
    <property type="entry name" value="P4Hc"/>
    <property type="match status" value="1"/>
</dbReference>
<comment type="cofactor">
    <cofactor evidence="1">
        <name>L-ascorbate</name>
        <dbReference type="ChEBI" id="CHEBI:38290"/>
    </cofactor>
</comment>
<evidence type="ECO:0000256" key="5">
    <source>
        <dbReference type="ARBA" id="ARBA00023004"/>
    </source>
</evidence>
<evidence type="ECO:0000313" key="8">
    <source>
        <dbReference type="EMBL" id="OCF62096.1"/>
    </source>
</evidence>
<reference evidence="9" key="2">
    <citation type="submission" date="2013-12" db="EMBL/GenBank/DDBJ databases">
        <title>Evolution of pathogenesis and genome organization in the Tremellales.</title>
        <authorList>
            <person name="Cuomo C."/>
            <person name="Litvintseva A."/>
            <person name="Heitman J."/>
            <person name="Chen Y."/>
            <person name="Sun S."/>
            <person name="Springer D."/>
            <person name="Dromer F."/>
            <person name="Young S."/>
            <person name="Zeng Q."/>
            <person name="Chapman S."/>
            <person name="Gujja S."/>
            <person name="Saif S."/>
            <person name="Birren B."/>
        </authorList>
    </citation>
    <scope>NUCLEOTIDE SEQUENCE [LARGE SCALE GENOMIC DNA]</scope>
    <source>
        <strain evidence="9">CBS 10435</strain>
    </source>
</reference>
<sequence>MASPSFPTIKHKPNLTVNTILPSQIYTIDGFFTSSEVKAVRIWMDGVVMEGPKPPGKGEAERTARRGSLNSPEISTILLDLLTPYIPSLSPKYASPKPILSPNIRVYHYPTGTYFRCHYDSPTLDPSSRRLSCWTILVYLSDCKGGSTTFYTGTHDTGSSKKTKNKGKQKGEEEKRMGKGKVSVEPKAGRLLLHWHGMSGGGCLKHEGEEVKEGDKWVLRTDVLA</sequence>
<evidence type="ECO:0000259" key="7">
    <source>
        <dbReference type="PROSITE" id="PS51471"/>
    </source>
</evidence>
<keyword evidence="4" id="KW-0560">Oxidoreductase</keyword>
<dbReference type="InterPro" id="IPR006620">
    <property type="entry name" value="Pro_4_hyd_alph"/>
</dbReference>
<dbReference type="PANTHER" id="PTHR10869:SF236">
    <property type="entry name" value="PROLYL 4-HYDROXYLASE ALPHA SUBUNIT DOMAIN-CONTAINING PROTEIN"/>
    <property type="match status" value="1"/>
</dbReference>
<dbReference type="Gene3D" id="2.60.120.620">
    <property type="entry name" value="q2cbj1_9rhob like domain"/>
    <property type="match status" value="1"/>
</dbReference>
<dbReference type="OrthoDB" id="69177at2759"/>
<dbReference type="InterPro" id="IPR045054">
    <property type="entry name" value="P4HA-like"/>
</dbReference>
<dbReference type="PANTHER" id="PTHR10869">
    <property type="entry name" value="PROLYL 4-HYDROXYLASE ALPHA SUBUNIT"/>
    <property type="match status" value="1"/>
</dbReference>
<dbReference type="InterPro" id="IPR044862">
    <property type="entry name" value="Pro_4_hyd_alph_FE2OG_OXY"/>
</dbReference>
<evidence type="ECO:0000256" key="2">
    <source>
        <dbReference type="ARBA" id="ARBA00022723"/>
    </source>
</evidence>
<name>A0A1B9J2T1_9TREE</name>
<evidence type="ECO:0000256" key="3">
    <source>
        <dbReference type="ARBA" id="ARBA00022964"/>
    </source>
</evidence>
<keyword evidence="5" id="KW-0408">Iron</keyword>
<keyword evidence="2" id="KW-0479">Metal-binding</keyword>
<dbReference type="GO" id="GO:0005783">
    <property type="term" value="C:endoplasmic reticulum"/>
    <property type="evidence" value="ECO:0007669"/>
    <property type="project" value="TreeGrafter"/>
</dbReference>
<evidence type="ECO:0000313" key="9">
    <source>
        <dbReference type="Proteomes" id="UP000092583"/>
    </source>
</evidence>
<dbReference type="GO" id="GO:0031418">
    <property type="term" value="F:L-ascorbic acid binding"/>
    <property type="evidence" value="ECO:0007669"/>
    <property type="project" value="InterPro"/>
</dbReference>
<dbReference type="AlphaFoldDB" id="A0A1B9J2T1"/>
<dbReference type="Pfam" id="PF13640">
    <property type="entry name" value="2OG-FeII_Oxy_3"/>
    <property type="match status" value="1"/>
</dbReference>
<proteinExistence type="predicted"/>
<dbReference type="Proteomes" id="UP000092583">
    <property type="component" value="Unassembled WGS sequence"/>
</dbReference>